<gene>
    <name evidence="1" type="ORF">ESY86_12745</name>
</gene>
<evidence type="ECO:0000313" key="1">
    <source>
        <dbReference type="EMBL" id="TXD88381.1"/>
    </source>
</evidence>
<reference evidence="1 2" key="1">
    <citation type="submission" date="2019-08" db="EMBL/GenBank/DDBJ databases">
        <title>Genomes of Subsaximicrobium wynnwilliamsii strains.</title>
        <authorList>
            <person name="Bowman J.P."/>
        </authorList>
    </citation>
    <scope>NUCLEOTIDE SEQUENCE [LARGE SCALE GENOMIC DNA]</scope>
    <source>
        <strain evidence="1 2">2-80-2</strain>
    </source>
</reference>
<sequence length="183" mass="20892">MNILYLDMKIICILIVSIMALNCKPTKSIDTQNKTHDQVKDCPEDGNCTFEVLTNSAFEIKKDEYGLSYGKLVVSDKTLLRFEYIPNTPENTADGQYNELIYIEIDPDTEMLDLKDEDLKKANVTFGRVCFCPGQNGYYPVTKGQLKLSKLKDNSFELSLNFRAKDLPQVITQINKSFKLEQP</sequence>
<evidence type="ECO:0000313" key="2">
    <source>
        <dbReference type="Proteomes" id="UP000321578"/>
    </source>
</evidence>
<dbReference type="Proteomes" id="UP000321578">
    <property type="component" value="Unassembled WGS sequence"/>
</dbReference>
<proteinExistence type="predicted"/>
<accession>A0A5C6ZI83</accession>
<comment type="caution">
    <text evidence="1">The sequence shown here is derived from an EMBL/GenBank/DDBJ whole genome shotgun (WGS) entry which is preliminary data.</text>
</comment>
<keyword evidence="2" id="KW-1185">Reference proteome</keyword>
<dbReference type="AlphaFoldDB" id="A0A5C6ZI83"/>
<organism evidence="1 2">
    <name type="scientific">Subsaximicrobium wynnwilliamsii</name>
    <dbReference type="NCBI Taxonomy" id="291179"/>
    <lineage>
        <taxon>Bacteria</taxon>
        <taxon>Pseudomonadati</taxon>
        <taxon>Bacteroidota</taxon>
        <taxon>Flavobacteriia</taxon>
        <taxon>Flavobacteriales</taxon>
        <taxon>Flavobacteriaceae</taxon>
        <taxon>Subsaximicrobium</taxon>
    </lineage>
</organism>
<protein>
    <submittedName>
        <fullName evidence="1">Uncharacterized protein</fullName>
    </submittedName>
</protein>
<dbReference type="EMBL" id="VORO01000014">
    <property type="protein sequence ID" value="TXD88381.1"/>
    <property type="molecule type" value="Genomic_DNA"/>
</dbReference>
<name>A0A5C6ZI83_9FLAO</name>
<dbReference type="RefSeq" id="WP_147129038.1">
    <property type="nucleotide sequence ID" value="NZ_VORM01000014.1"/>
</dbReference>